<dbReference type="OrthoDB" id="272676at2"/>
<evidence type="ECO:0000256" key="1">
    <source>
        <dbReference type="SAM" id="MobiDB-lite"/>
    </source>
</evidence>
<proteinExistence type="predicted"/>
<dbReference type="Proteomes" id="UP000315750">
    <property type="component" value="Chromosome"/>
</dbReference>
<evidence type="ECO:0000313" key="3">
    <source>
        <dbReference type="Proteomes" id="UP000315750"/>
    </source>
</evidence>
<feature type="region of interest" description="Disordered" evidence="1">
    <location>
        <begin position="180"/>
        <end position="199"/>
    </location>
</feature>
<dbReference type="EMBL" id="CP036278">
    <property type="protein sequence ID" value="QDU56069.1"/>
    <property type="molecule type" value="Genomic_DNA"/>
</dbReference>
<evidence type="ECO:0000313" key="2">
    <source>
        <dbReference type="EMBL" id="QDU56069.1"/>
    </source>
</evidence>
<keyword evidence="3" id="KW-1185">Reference proteome</keyword>
<dbReference type="RefSeq" id="WP_145246829.1">
    <property type="nucleotide sequence ID" value="NZ_CP036278.1"/>
</dbReference>
<reference evidence="2 3" key="1">
    <citation type="submission" date="2019-02" db="EMBL/GenBank/DDBJ databases">
        <title>Deep-cultivation of Planctomycetes and their phenomic and genomic characterization uncovers novel biology.</title>
        <authorList>
            <person name="Wiegand S."/>
            <person name="Jogler M."/>
            <person name="Boedeker C."/>
            <person name="Pinto D."/>
            <person name="Vollmers J."/>
            <person name="Rivas-Marin E."/>
            <person name="Kohn T."/>
            <person name="Peeters S.H."/>
            <person name="Heuer A."/>
            <person name="Rast P."/>
            <person name="Oberbeckmann S."/>
            <person name="Bunk B."/>
            <person name="Jeske O."/>
            <person name="Meyerdierks A."/>
            <person name="Storesund J.E."/>
            <person name="Kallscheuer N."/>
            <person name="Luecker S."/>
            <person name="Lage O.M."/>
            <person name="Pohl T."/>
            <person name="Merkel B.J."/>
            <person name="Hornburger P."/>
            <person name="Mueller R.-W."/>
            <person name="Bruemmer F."/>
            <person name="Labrenz M."/>
            <person name="Spormann A.M."/>
            <person name="Op den Camp H."/>
            <person name="Overmann J."/>
            <person name="Amann R."/>
            <person name="Jetten M.S.M."/>
            <person name="Mascher T."/>
            <person name="Medema M.H."/>
            <person name="Devos D.P."/>
            <person name="Kaster A.-K."/>
            <person name="Ovreas L."/>
            <person name="Rohde M."/>
            <person name="Galperin M.Y."/>
            <person name="Jogler C."/>
        </authorList>
    </citation>
    <scope>NUCLEOTIDE SEQUENCE [LARGE SCALE GENOMIC DNA]</scope>
    <source>
        <strain evidence="2 3">Pan181</strain>
    </source>
</reference>
<dbReference type="NCBIfam" id="NF038001">
    <property type="entry name" value="HYExAFE"/>
    <property type="match status" value="1"/>
</dbReference>
<protein>
    <submittedName>
        <fullName evidence="2">Uncharacterized protein</fullName>
    </submittedName>
</protein>
<gene>
    <name evidence="2" type="ORF">Pan181_22720</name>
</gene>
<organism evidence="2 3">
    <name type="scientific">Aeoliella mucimassa</name>
    <dbReference type="NCBI Taxonomy" id="2527972"/>
    <lineage>
        <taxon>Bacteria</taxon>
        <taxon>Pseudomonadati</taxon>
        <taxon>Planctomycetota</taxon>
        <taxon>Planctomycetia</taxon>
        <taxon>Pirellulales</taxon>
        <taxon>Lacipirellulaceae</taxon>
        <taxon>Aeoliella</taxon>
    </lineage>
</organism>
<accession>A0A518AMW1</accession>
<sequence>MARRHHHYERAFEAFLRAERLPYVAVDEKRRSLVTPLADGTEQPSLKNVDFLVSPPGPTSYLVDIKGRKFPSGTHHKQYWRNWSTRDDLRSLAEWARYFGPDFAPLLVFAFQVMGDRSPLPAGDLWTFEERRYAFVAVPLAEYWQAAHTLSTKWDTVTMSASDFRLAARDVRHWLKPKTWSPVETDSPSPTPADRSPAV</sequence>
<name>A0A518AMW1_9BACT</name>
<dbReference type="InterPro" id="IPR049797">
    <property type="entry name" value="HYExAFE"/>
</dbReference>
<dbReference type="AlphaFoldDB" id="A0A518AMW1"/>
<dbReference type="KEGG" id="amuc:Pan181_22720"/>